<comment type="subcellular location">
    <subcellularLocation>
        <location evidence="1">Membrane</location>
        <topology evidence="1">Multi-pass membrane protein</topology>
    </subcellularLocation>
</comment>
<dbReference type="GO" id="GO:0016020">
    <property type="term" value="C:membrane"/>
    <property type="evidence" value="ECO:0007669"/>
    <property type="project" value="UniProtKB-SubCell"/>
</dbReference>
<evidence type="ECO:0000256" key="2">
    <source>
        <dbReference type="ARBA" id="ARBA00023136"/>
    </source>
</evidence>
<feature type="chain" id="PRO_5035323228" description="Neurotransmitter-gated ion-channel ligand-binding domain-containing protein" evidence="3">
    <location>
        <begin position="19"/>
        <end position="214"/>
    </location>
</feature>
<dbReference type="AlphaFoldDB" id="A0A8J2PNS0"/>
<feature type="signal peptide" evidence="3">
    <location>
        <begin position="1"/>
        <end position="18"/>
    </location>
</feature>
<dbReference type="OrthoDB" id="8175758at2759"/>
<gene>
    <name evidence="5" type="ORF">AFUS01_LOCUS38039</name>
</gene>
<accession>A0A8J2PNS0</accession>
<dbReference type="Pfam" id="PF02931">
    <property type="entry name" value="Neur_chan_LBD"/>
    <property type="match status" value="1"/>
</dbReference>
<dbReference type="InterPro" id="IPR018000">
    <property type="entry name" value="Neurotransmitter_ion_chnl_CS"/>
</dbReference>
<evidence type="ECO:0000256" key="1">
    <source>
        <dbReference type="ARBA" id="ARBA00004141"/>
    </source>
</evidence>
<evidence type="ECO:0000313" key="5">
    <source>
        <dbReference type="EMBL" id="CAG7828088.1"/>
    </source>
</evidence>
<proteinExistence type="predicted"/>
<dbReference type="GO" id="GO:0004888">
    <property type="term" value="F:transmembrane signaling receptor activity"/>
    <property type="evidence" value="ECO:0007669"/>
    <property type="project" value="InterPro"/>
</dbReference>
<sequence>MKLFLGLFLIASVSWSLAEETNLTVLERLENIFKTYDFSVRPSYDLDVPDKVTVTAHILSMPEIDSVKQELVLNLYFRQAWKDPRLATNDSVLILPSEFWSKIWQPDTFFVNELSAEEHVVTTPNSFVKIYRDGRVHKSDRYTLRISCPMDFRYFPFDEQTCELPIESYGHSASSIDYHWEKNVSSVTVGKFSHVEFKILGSRLFRETITLQTG</sequence>
<dbReference type="PROSITE" id="PS00236">
    <property type="entry name" value="NEUROTR_ION_CHANNEL"/>
    <property type="match status" value="1"/>
</dbReference>
<comment type="caution">
    <text evidence="5">The sequence shown here is derived from an EMBL/GenBank/DDBJ whole genome shotgun (WGS) entry which is preliminary data.</text>
</comment>
<dbReference type="InterPro" id="IPR006202">
    <property type="entry name" value="Neur_chan_lig-bd"/>
</dbReference>
<evidence type="ECO:0000256" key="3">
    <source>
        <dbReference type="SAM" id="SignalP"/>
    </source>
</evidence>
<keyword evidence="6" id="KW-1185">Reference proteome</keyword>
<reference evidence="5" key="1">
    <citation type="submission" date="2021-06" db="EMBL/GenBank/DDBJ databases">
        <authorList>
            <person name="Hodson N. C."/>
            <person name="Mongue J. A."/>
            <person name="Jaron S. K."/>
        </authorList>
    </citation>
    <scope>NUCLEOTIDE SEQUENCE</scope>
</reference>
<keyword evidence="3" id="KW-0732">Signal</keyword>
<dbReference type="EMBL" id="CAJVCH010546106">
    <property type="protein sequence ID" value="CAG7828088.1"/>
    <property type="molecule type" value="Genomic_DNA"/>
</dbReference>
<dbReference type="PANTHER" id="PTHR18945">
    <property type="entry name" value="NEUROTRANSMITTER GATED ION CHANNEL"/>
    <property type="match status" value="1"/>
</dbReference>
<dbReference type="GO" id="GO:0005230">
    <property type="term" value="F:extracellular ligand-gated monoatomic ion channel activity"/>
    <property type="evidence" value="ECO:0007669"/>
    <property type="project" value="InterPro"/>
</dbReference>
<feature type="domain" description="Neurotransmitter-gated ion-channel ligand-binding" evidence="4">
    <location>
        <begin position="29"/>
        <end position="193"/>
    </location>
</feature>
<evidence type="ECO:0000259" key="4">
    <source>
        <dbReference type="Pfam" id="PF02931"/>
    </source>
</evidence>
<organism evidence="5 6">
    <name type="scientific">Allacma fusca</name>
    <dbReference type="NCBI Taxonomy" id="39272"/>
    <lineage>
        <taxon>Eukaryota</taxon>
        <taxon>Metazoa</taxon>
        <taxon>Ecdysozoa</taxon>
        <taxon>Arthropoda</taxon>
        <taxon>Hexapoda</taxon>
        <taxon>Collembola</taxon>
        <taxon>Symphypleona</taxon>
        <taxon>Sminthuridae</taxon>
        <taxon>Allacma</taxon>
    </lineage>
</organism>
<evidence type="ECO:0000313" key="6">
    <source>
        <dbReference type="Proteomes" id="UP000708208"/>
    </source>
</evidence>
<dbReference type="Proteomes" id="UP000708208">
    <property type="component" value="Unassembled WGS sequence"/>
</dbReference>
<keyword evidence="2" id="KW-0472">Membrane</keyword>
<name>A0A8J2PNS0_9HEXA</name>
<dbReference type="InterPro" id="IPR006201">
    <property type="entry name" value="Neur_channel"/>
</dbReference>
<protein>
    <recommendedName>
        <fullName evidence="4">Neurotransmitter-gated ion-channel ligand-binding domain-containing protein</fullName>
    </recommendedName>
</protein>